<proteinExistence type="predicted"/>
<dbReference type="AlphaFoldDB" id="A0A418VFL9"/>
<dbReference type="OrthoDB" id="74210at2"/>
<dbReference type="Proteomes" id="UP000286287">
    <property type="component" value="Unassembled WGS sequence"/>
</dbReference>
<name>A0A418VFL9_9DEIO</name>
<accession>A0A418VFL9</accession>
<gene>
    <name evidence="1" type="ORF">D3875_02720</name>
</gene>
<sequence>MTVQTRIDLLPVERAFAGMAQDFADACQETFDDPVWAWPATTRRRSGQQVGSPRNLIDLGELQGSQQPPVVHGLNATIDWTADHAAAVFLGAVYRKRAYSLPARNLPQYVAQHFDWQASFTKHFR</sequence>
<organism evidence="1 2">
    <name type="scientific">Deinococcus cavernae</name>
    <dbReference type="NCBI Taxonomy" id="2320857"/>
    <lineage>
        <taxon>Bacteria</taxon>
        <taxon>Thermotogati</taxon>
        <taxon>Deinococcota</taxon>
        <taxon>Deinococci</taxon>
        <taxon>Deinococcales</taxon>
        <taxon>Deinococcaceae</taxon>
        <taxon>Deinococcus</taxon>
    </lineage>
</organism>
<evidence type="ECO:0000313" key="2">
    <source>
        <dbReference type="Proteomes" id="UP000286287"/>
    </source>
</evidence>
<reference evidence="1 2" key="1">
    <citation type="submission" date="2018-09" db="EMBL/GenBank/DDBJ databases">
        <authorList>
            <person name="Zhu H."/>
        </authorList>
    </citation>
    <scope>NUCLEOTIDE SEQUENCE [LARGE SCALE GENOMIC DNA]</scope>
    <source>
        <strain evidence="1 2">K2S05-167</strain>
    </source>
</reference>
<dbReference type="EMBL" id="QYUJ01000008">
    <property type="protein sequence ID" value="RJF74925.1"/>
    <property type="molecule type" value="Genomic_DNA"/>
</dbReference>
<dbReference type="RefSeq" id="WP_119760889.1">
    <property type="nucleotide sequence ID" value="NZ_QYUJ01000008.1"/>
</dbReference>
<keyword evidence="2" id="KW-1185">Reference proteome</keyword>
<protein>
    <submittedName>
        <fullName evidence="1">Uncharacterized protein</fullName>
    </submittedName>
</protein>
<evidence type="ECO:0000313" key="1">
    <source>
        <dbReference type="EMBL" id="RJF74925.1"/>
    </source>
</evidence>
<comment type="caution">
    <text evidence="1">The sequence shown here is derived from an EMBL/GenBank/DDBJ whole genome shotgun (WGS) entry which is preliminary data.</text>
</comment>